<evidence type="ECO:0000259" key="16">
    <source>
        <dbReference type="PROSITE" id="PS50885"/>
    </source>
</evidence>
<accession>A0A9D2W0F3</accession>
<proteinExistence type="predicted"/>
<evidence type="ECO:0000256" key="11">
    <source>
        <dbReference type="ARBA" id="ARBA00022989"/>
    </source>
</evidence>
<evidence type="ECO:0000256" key="7">
    <source>
        <dbReference type="ARBA" id="ARBA00022692"/>
    </source>
</evidence>
<dbReference type="GO" id="GO:0000155">
    <property type="term" value="F:phosphorelay sensor kinase activity"/>
    <property type="evidence" value="ECO:0007669"/>
    <property type="project" value="InterPro"/>
</dbReference>
<dbReference type="Gene3D" id="6.10.340.10">
    <property type="match status" value="1"/>
</dbReference>
<dbReference type="CDD" id="cd00082">
    <property type="entry name" value="HisKA"/>
    <property type="match status" value="1"/>
</dbReference>
<dbReference type="PROSITE" id="PS50885">
    <property type="entry name" value="HAMP"/>
    <property type="match status" value="1"/>
</dbReference>
<feature type="domain" description="HAMP" evidence="16">
    <location>
        <begin position="169"/>
        <end position="221"/>
    </location>
</feature>
<keyword evidence="9 17" id="KW-0418">Kinase</keyword>
<dbReference type="SMART" id="SM00388">
    <property type="entry name" value="HisKA"/>
    <property type="match status" value="1"/>
</dbReference>
<dbReference type="CDD" id="cd06225">
    <property type="entry name" value="HAMP"/>
    <property type="match status" value="1"/>
</dbReference>
<keyword evidence="7 14" id="KW-0812">Transmembrane</keyword>
<dbReference type="SUPFAM" id="SSF158472">
    <property type="entry name" value="HAMP domain-like"/>
    <property type="match status" value="1"/>
</dbReference>
<evidence type="ECO:0000313" key="17">
    <source>
        <dbReference type="EMBL" id="HJH51041.1"/>
    </source>
</evidence>
<evidence type="ECO:0000256" key="1">
    <source>
        <dbReference type="ARBA" id="ARBA00000085"/>
    </source>
</evidence>
<feature type="domain" description="Histidine kinase" evidence="15">
    <location>
        <begin position="236"/>
        <end position="436"/>
    </location>
</feature>
<keyword evidence="13 14" id="KW-0472">Membrane</keyword>
<dbReference type="InterPro" id="IPR036097">
    <property type="entry name" value="HisK_dim/P_sf"/>
</dbReference>
<dbReference type="InterPro" id="IPR003661">
    <property type="entry name" value="HisK_dim/P_dom"/>
</dbReference>
<dbReference type="Gene3D" id="3.30.565.10">
    <property type="entry name" value="Histidine kinase-like ATPase, C-terminal domain"/>
    <property type="match status" value="1"/>
</dbReference>
<evidence type="ECO:0000313" key="18">
    <source>
        <dbReference type="Proteomes" id="UP000813420"/>
    </source>
</evidence>
<evidence type="ECO:0000256" key="6">
    <source>
        <dbReference type="ARBA" id="ARBA00022679"/>
    </source>
</evidence>
<dbReference type="AlphaFoldDB" id="A0A9D2W0F3"/>
<gene>
    <name evidence="17" type="ORF">K8V39_12390</name>
</gene>
<evidence type="ECO:0000256" key="4">
    <source>
        <dbReference type="ARBA" id="ARBA00022475"/>
    </source>
</evidence>
<keyword evidence="6" id="KW-0808">Transferase</keyword>
<comment type="catalytic activity">
    <reaction evidence="1">
        <text>ATP + protein L-histidine = ADP + protein N-phospho-L-histidine.</text>
        <dbReference type="EC" id="2.7.13.3"/>
    </reaction>
</comment>
<evidence type="ECO:0000256" key="9">
    <source>
        <dbReference type="ARBA" id="ARBA00022777"/>
    </source>
</evidence>
<dbReference type="RefSeq" id="WP_070088862.1">
    <property type="nucleotide sequence ID" value="NZ_CABMJS010000017.1"/>
</dbReference>
<sequence length="438" mass="50668">MRNKQTSIYMRLTRLLLMAACISAVFFALLDLVEGHVISLYLRNSDYIGQKRQEQLESLQDYITDHKLYSENIYELRGWLKTQPAVALQIFMDGELIYDSYFQEADGSWEVGSDENFRSEHLSTVELGDGEAAVFLRGFYVYHFYTYAFIVEIILSSGVFVLIVLAGIQKTIRYIRRLQSEIEILEGGDLDYSITVSGRDELASLAAGLDAMRVSLKEQMEEDAKLTAAYRKLVTEVSHDLRTPLTSLMIYTEILRQGDMEDKEQLENYIDKIHRKAHQIKILSDHIFEYSLVSGREEIELEEAEDMGLIFYDSLSEMAAYLEQQGYGVTRRLQWNGCRIRINQEYISRILDNITSNILKYARQDAPVQIGTVKAEEEEAAGIYFENRIEKDVDDRESTKIGIQSVEKMMQKMGGYCQVEKEEELFKITLWFPAVREE</sequence>
<organism evidence="17 18">
    <name type="scientific">Merdimonas faecis</name>
    <dbReference type="NCBI Taxonomy" id="1653435"/>
    <lineage>
        <taxon>Bacteria</taxon>
        <taxon>Bacillati</taxon>
        <taxon>Bacillota</taxon>
        <taxon>Clostridia</taxon>
        <taxon>Lachnospirales</taxon>
        <taxon>Lachnospiraceae</taxon>
        <taxon>Merdimonas</taxon>
    </lineage>
</organism>
<evidence type="ECO:0000259" key="15">
    <source>
        <dbReference type="PROSITE" id="PS50109"/>
    </source>
</evidence>
<dbReference type="OrthoDB" id="9792991at2"/>
<dbReference type="PANTHER" id="PTHR45528">
    <property type="entry name" value="SENSOR HISTIDINE KINASE CPXA"/>
    <property type="match status" value="1"/>
</dbReference>
<keyword evidence="11 14" id="KW-1133">Transmembrane helix</keyword>
<dbReference type="Pfam" id="PF00672">
    <property type="entry name" value="HAMP"/>
    <property type="match status" value="1"/>
</dbReference>
<dbReference type="InterPro" id="IPR003660">
    <property type="entry name" value="HAMP_dom"/>
</dbReference>
<keyword evidence="12" id="KW-0902">Two-component regulatory system</keyword>
<evidence type="ECO:0000256" key="14">
    <source>
        <dbReference type="SAM" id="Phobius"/>
    </source>
</evidence>
<dbReference type="GO" id="GO:0005886">
    <property type="term" value="C:plasma membrane"/>
    <property type="evidence" value="ECO:0007669"/>
    <property type="project" value="UniProtKB-SubCell"/>
</dbReference>
<dbReference type="InterPro" id="IPR036890">
    <property type="entry name" value="HATPase_C_sf"/>
</dbReference>
<evidence type="ECO:0000256" key="2">
    <source>
        <dbReference type="ARBA" id="ARBA00004651"/>
    </source>
</evidence>
<dbReference type="InterPro" id="IPR005467">
    <property type="entry name" value="His_kinase_dom"/>
</dbReference>
<dbReference type="EMBL" id="DYXE01000096">
    <property type="protein sequence ID" value="HJH51041.1"/>
    <property type="molecule type" value="Genomic_DNA"/>
</dbReference>
<evidence type="ECO:0000256" key="13">
    <source>
        <dbReference type="ARBA" id="ARBA00023136"/>
    </source>
</evidence>
<dbReference type="Gene3D" id="1.10.287.130">
    <property type="match status" value="1"/>
</dbReference>
<evidence type="ECO:0000256" key="5">
    <source>
        <dbReference type="ARBA" id="ARBA00022553"/>
    </source>
</evidence>
<dbReference type="InterPro" id="IPR050398">
    <property type="entry name" value="HssS/ArlS-like"/>
</dbReference>
<evidence type="ECO:0000256" key="8">
    <source>
        <dbReference type="ARBA" id="ARBA00022741"/>
    </source>
</evidence>
<keyword evidence="8" id="KW-0547">Nucleotide-binding</keyword>
<dbReference type="SUPFAM" id="SSF47384">
    <property type="entry name" value="Homodimeric domain of signal transducing histidine kinase"/>
    <property type="match status" value="1"/>
</dbReference>
<feature type="transmembrane region" description="Helical" evidence="14">
    <location>
        <begin position="144"/>
        <end position="168"/>
    </location>
</feature>
<comment type="subcellular location">
    <subcellularLocation>
        <location evidence="2">Cell membrane</location>
        <topology evidence="2">Multi-pass membrane protein</topology>
    </subcellularLocation>
</comment>
<evidence type="ECO:0000256" key="3">
    <source>
        <dbReference type="ARBA" id="ARBA00012438"/>
    </source>
</evidence>
<reference evidence="17" key="1">
    <citation type="journal article" date="2021" name="PeerJ">
        <title>Extensive microbial diversity within the chicken gut microbiome revealed by metagenomics and culture.</title>
        <authorList>
            <person name="Gilroy R."/>
            <person name="Ravi A."/>
            <person name="Getino M."/>
            <person name="Pursley I."/>
            <person name="Horton D.L."/>
            <person name="Alikhan N.F."/>
            <person name="Baker D."/>
            <person name="Gharbi K."/>
            <person name="Hall N."/>
            <person name="Watson M."/>
            <person name="Adriaenssens E.M."/>
            <person name="Foster-Nyarko E."/>
            <person name="Jarju S."/>
            <person name="Secka A."/>
            <person name="Antonio M."/>
            <person name="Oren A."/>
            <person name="Chaudhuri R.R."/>
            <person name="La Ragione R."/>
            <person name="Hildebrand F."/>
            <person name="Pallen M.J."/>
        </authorList>
    </citation>
    <scope>NUCLEOTIDE SEQUENCE</scope>
    <source>
        <strain evidence="17">USAMLcec4-12693</strain>
    </source>
</reference>
<evidence type="ECO:0000256" key="10">
    <source>
        <dbReference type="ARBA" id="ARBA00022840"/>
    </source>
</evidence>
<keyword evidence="5" id="KW-0597">Phosphoprotein</keyword>
<dbReference type="Pfam" id="PF00512">
    <property type="entry name" value="HisKA"/>
    <property type="match status" value="1"/>
</dbReference>
<evidence type="ECO:0000256" key="12">
    <source>
        <dbReference type="ARBA" id="ARBA00023012"/>
    </source>
</evidence>
<keyword evidence="4" id="KW-1003">Cell membrane</keyword>
<protein>
    <recommendedName>
        <fullName evidence="3">histidine kinase</fullName>
        <ecNumber evidence="3">2.7.13.3</ecNumber>
    </recommendedName>
</protein>
<dbReference type="SUPFAM" id="SSF55874">
    <property type="entry name" value="ATPase domain of HSP90 chaperone/DNA topoisomerase II/histidine kinase"/>
    <property type="match status" value="1"/>
</dbReference>
<dbReference type="EC" id="2.7.13.3" evidence="3"/>
<dbReference type="PROSITE" id="PS50109">
    <property type="entry name" value="HIS_KIN"/>
    <property type="match status" value="1"/>
</dbReference>
<dbReference type="Proteomes" id="UP000813420">
    <property type="component" value="Unassembled WGS sequence"/>
</dbReference>
<dbReference type="SMART" id="SM00304">
    <property type="entry name" value="HAMP"/>
    <property type="match status" value="1"/>
</dbReference>
<reference evidence="17" key="2">
    <citation type="submission" date="2021-09" db="EMBL/GenBank/DDBJ databases">
        <authorList>
            <person name="Gilroy R."/>
        </authorList>
    </citation>
    <scope>NUCLEOTIDE SEQUENCE</scope>
    <source>
        <strain evidence="17">USAMLcec4-12693</strain>
    </source>
</reference>
<dbReference type="GO" id="GO:0005524">
    <property type="term" value="F:ATP binding"/>
    <property type="evidence" value="ECO:0007669"/>
    <property type="project" value="UniProtKB-KW"/>
</dbReference>
<name>A0A9D2W0F3_9FIRM</name>
<comment type="caution">
    <text evidence="17">The sequence shown here is derived from an EMBL/GenBank/DDBJ whole genome shotgun (WGS) entry which is preliminary data.</text>
</comment>
<dbReference type="PANTHER" id="PTHR45528:SF1">
    <property type="entry name" value="SENSOR HISTIDINE KINASE CPXA"/>
    <property type="match status" value="1"/>
</dbReference>
<keyword evidence="10" id="KW-0067">ATP-binding</keyword>